<reference evidence="3" key="2">
    <citation type="submission" date="2023-07" db="EMBL/GenBank/DDBJ databases">
        <authorList>
            <person name="Shen H."/>
        </authorList>
    </citation>
    <scope>NUCLEOTIDE SEQUENCE</scope>
    <source>
        <strain evidence="3">TNR-22</strain>
    </source>
</reference>
<comment type="caution">
    <text evidence="3">The sequence shown here is derived from an EMBL/GenBank/DDBJ whole genome shotgun (WGS) entry which is preliminary data.</text>
</comment>
<sequence length="246" mass="26494">MLIALMTDIHANREAFEACLAAAARAGAEKLVILGDIVGYGADPEWCAAKVRDLAAAGAVVLRGNHDQAAAIADTGMNSVAKIAIDWTKNQIDSGLRDFLAQLPLQVAEEDRLYVHADGSAPDRWRYVRDIETAERHFNGTSQTVSFCGHVHVPALYSLAGTGKITAFSPVSGIAIPLLPQRRWLAVVGSVGQPRDDNPSASWALYDTTSRNLTFMRAAYDVEKAAEKIRQAGLPDALSSRLLKGR</sequence>
<dbReference type="InterPro" id="IPR050126">
    <property type="entry name" value="Ap4A_hydrolase"/>
</dbReference>
<dbReference type="PANTHER" id="PTHR42850">
    <property type="entry name" value="METALLOPHOSPHOESTERASE"/>
    <property type="match status" value="1"/>
</dbReference>
<dbReference type="CDD" id="cd00838">
    <property type="entry name" value="MPP_superfamily"/>
    <property type="match status" value="1"/>
</dbReference>
<dbReference type="EMBL" id="JAUOZU010000012">
    <property type="protein sequence ID" value="MDO6965482.1"/>
    <property type="molecule type" value="Genomic_DNA"/>
</dbReference>
<gene>
    <name evidence="3" type="ORF">Q4481_16065</name>
</gene>
<dbReference type="InterPro" id="IPR029052">
    <property type="entry name" value="Metallo-depent_PP-like"/>
</dbReference>
<dbReference type="PIRSF" id="PIRSF000883">
    <property type="entry name" value="Pesterase_MJ0912"/>
    <property type="match status" value="1"/>
</dbReference>
<reference evidence="3" key="1">
    <citation type="journal article" date="2015" name="Int. J. Syst. Evol. Microbiol.">
        <title>Rhizobium alvei sp. nov., isolated from a freshwater river.</title>
        <authorList>
            <person name="Sheu S.Y."/>
            <person name="Huang H.W."/>
            <person name="Young C.C."/>
            <person name="Chen W.M."/>
        </authorList>
    </citation>
    <scope>NUCLEOTIDE SEQUENCE</scope>
    <source>
        <strain evidence="3">TNR-22</strain>
    </source>
</reference>
<accession>A0ABT8YQ89</accession>
<evidence type="ECO:0000259" key="2">
    <source>
        <dbReference type="Pfam" id="PF12850"/>
    </source>
</evidence>
<dbReference type="Gene3D" id="3.60.21.10">
    <property type="match status" value="1"/>
</dbReference>
<name>A0ABT8YQ89_9HYPH</name>
<dbReference type="Proteomes" id="UP001174932">
    <property type="component" value="Unassembled WGS sequence"/>
</dbReference>
<feature type="domain" description="Calcineurin-like phosphoesterase" evidence="2">
    <location>
        <begin position="1"/>
        <end position="210"/>
    </location>
</feature>
<dbReference type="SUPFAM" id="SSF56300">
    <property type="entry name" value="Metallo-dependent phosphatases"/>
    <property type="match status" value="1"/>
</dbReference>
<comment type="similarity">
    <text evidence="1">Belongs to the metallophosphoesterase superfamily. YfcE family.</text>
</comment>
<evidence type="ECO:0000313" key="4">
    <source>
        <dbReference type="Proteomes" id="UP001174932"/>
    </source>
</evidence>
<keyword evidence="4" id="KW-1185">Reference proteome</keyword>
<dbReference type="InterPro" id="IPR011152">
    <property type="entry name" value="Pesterase_MJ0912"/>
</dbReference>
<dbReference type="PANTHER" id="PTHR42850:SF2">
    <property type="entry name" value="BLL5683 PROTEIN"/>
    <property type="match status" value="1"/>
</dbReference>
<organism evidence="3 4">
    <name type="scientific">Rhizobium alvei</name>
    <dbReference type="NCBI Taxonomy" id="1132659"/>
    <lineage>
        <taxon>Bacteria</taxon>
        <taxon>Pseudomonadati</taxon>
        <taxon>Pseudomonadota</taxon>
        <taxon>Alphaproteobacteria</taxon>
        <taxon>Hyphomicrobiales</taxon>
        <taxon>Rhizobiaceae</taxon>
        <taxon>Rhizobium/Agrobacterium group</taxon>
        <taxon>Rhizobium</taxon>
    </lineage>
</organism>
<protein>
    <submittedName>
        <fullName evidence="3">Metallophosphoesterase family protein</fullName>
    </submittedName>
</protein>
<evidence type="ECO:0000313" key="3">
    <source>
        <dbReference type="EMBL" id="MDO6965482.1"/>
    </source>
</evidence>
<dbReference type="RefSeq" id="WP_304377418.1">
    <property type="nucleotide sequence ID" value="NZ_JAUOZU010000012.1"/>
</dbReference>
<proteinExistence type="inferred from homology"/>
<dbReference type="InterPro" id="IPR024654">
    <property type="entry name" value="Calcineurin-like_PHP_lpxH"/>
</dbReference>
<evidence type="ECO:0000256" key="1">
    <source>
        <dbReference type="ARBA" id="ARBA00008950"/>
    </source>
</evidence>
<dbReference type="Pfam" id="PF12850">
    <property type="entry name" value="Metallophos_2"/>
    <property type="match status" value="1"/>
</dbReference>